<organism evidence="2 3">
    <name type="scientific">Pleurodeles waltl</name>
    <name type="common">Iberian ribbed newt</name>
    <dbReference type="NCBI Taxonomy" id="8319"/>
    <lineage>
        <taxon>Eukaryota</taxon>
        <taxon>Metazoa</taxon>
        <taxon>Chordata</taxon>
        <taxon>Craniata</taxon>
        <taxon>Vertebrata</taxon>
        <taxon>Euteleostomi</taxon>
        <taxon>Amphibia</taxon>
        <taxon>Batrachia</taxon>
        <taxon>Caudata</taxon>
        <taxon>Salamandroidea</taxon>
        <taxon>Salamandridae</taxon>
        <taxon>Pleurodelinae</taxon>
        <taxon>Pleurodeles</taxon>
    </lineage>
</organism>
<evidence type="ECO:0000313" key="2">
    <source>
        <dbReference type="EMBL" id="KAJ1151517.1"/>
    </source>
</evidence>
<sequence>MRDLGPIHTSLLDFTVASSSIHADIAGFRDTANALDQHLIAVEDQEAVLPDQEAELRALRAKITNLEDRSRRDNVRFFGIPEHKKGSDIKSFLKPLLSDRFGIELSSPLEFQRVHRIGPLHKATSDKPCPIIACFLRHEQAHQIISAAKCKARFPWGVTRSEWQQISPN</sequence>
<dbReference type="EMBL" id="JANPWB010000009">
    <property type="protein sequence ID" value="KAJ1151517.1"/>
    <property type="molecule type" value="Genomic_DNA"/>
</dbReference>
<dbReference type="Proteomes" id="UP001066276">
    <property type="component" value="Chromosome 5"/>
</dbReference>
<keyword evidence="1" id="KW-0175">Coiled coil</keyword>
<evidence type="ECO:0000313" key="3">
    <source>
        <dbReference type="Proteomes" id="UP001066276"/>
    </source>
</evidence>
<dbReference type="Gene3D" id="3.30.70.1820">
    <property type="entry name" value="L1 transposable element, RRM domain"/>
    <property type="match status" value="1"/>
</dbReference>
<keyword evidence="3" id="KW-1185">Reference proteome</keyword>
<dbReference type="PANTHER" id="PTHR11505">
    <property type="entry name" value="L1 TRANSPOSABLE ELEMENT-RELATED"/>
    <property type="match status" value="1"/>
</dbReference>
<proteinExistence type="predicted"/>
<accession>A0AAV7RIR2</accession>
<name>A0AAV7RIR2_PLEWA</name>
<reference evidence="2" key="1">
    <citation type="journal article" date="2022" name="bioRxiv">
        <title>Sequencing and chromosome-scale assembly of the giantPleurodeles waltlgenome.</title>
        <authorList>
            <person name="Brown T."/>
            <person name="Elewa A."/>
            <person name="Iarovenko S."/>
            <person name="Subramanian E."/>
            <person name="Araus A.J."/>
            <person name="Petzold A."/>
            <person name="Susuki M."/>
            <person name="Suzuki K.-i.T."/>
            <person name="Hayashi T."/>
            <person name="Toyoda A."/>
            <person name="Oliveira C."/>
            <person name="Osipova E."/>
            <person name="Leigh N.D."/>
            <person name="Simon A."/>
            <person name="Yun M.H."/>
        </authorList>
    </citation>
    <scope>NUCLEOTIDE SEQUENCE</scope>
    <source>
        <strain evidence="2">20211129_DDA</strain>
        <tissue evidence="2">Liver</tissue>
    </source>
</reference>
<dbReference type="InterPro" id="IPR004244">
    <property type="entry name" value="Transposase_22"/>
</dbReference>
<evidence type="ECO:0000256" key="1">
    <source>
        <dbReference type="SAM" id="Coils"/>
    </source>
</evidence>
<gene>
    <name evidence="2" type="ORF">NDU88_004297</name>
</gene>
<protein>
    <submittedName>
        <fullName evidence="2">Uncharacterized protein</fullName>
    </submittedName>
</protein>
<feature type="coiled-coil region" evidence="1">
    <location>
        <begin position="42"/>
        <end position="69"/>
    </location>
</feature>
<dbReference type="AlphaFoldDB" id="A0AAV7RIR2"/>
<comment type="caution">
    <text evidence="2">The sequence shown here is derived from an EMBL/GenBank/DDBJ whole genome shotgun (WGS) entry which is preliminary data.</text>
</comment>